<dbReference type="Proteomes" id="UP001143474">
    <property type="component" value="Unassembled WGS sequence"/>
</dbReference>
<accession>A0A9W6I537</accession>
<organism evidence="4 5">
    <name type="scientific">Streptosporangium carneum</name>
    <dbReference type="NCBI Taxonomy" id="47481"/>
    <lineage>
        <taxon>Bacteria</taxon>
        <taxon>Bacillati</taxon>
        <taxon>Actinomycetota</taxon>
        <taxon>Actinomycetes</taxon>
        <taxon>Streptosporangiales</taxon>
        <taxon>Streptosporangiaceae</taxon>
        <taxon>Streptosporangium</taxon>
    </lineage>
</organism>
<evidence type="ECO:0000313" key="5">
    <source>
        <dbReference type="Proteomes" id="UP001143474"/>
    </source>
</evidence>
<keyword evidence="1" id="KW-0378">Hydrolase</keyword>
<gene>
    <name evidence="4" type="ORF">GCM10017600_47760</name>
</gene>
<keyword evidence="2" id="KW-0812">Transmembrane</keyword>
<proteinExistence type="predicted"/>
<evidence type="ECO:0000256" key="2">
    <source>
        <dbReference type="SAM" id="Phobius"/>
    </source>
</evidence>
<feature type="domain" description="Chitin-binding type-3" evidence="3">
    <location>
        <begin position="77"/>
        <end position="123"/>
    </location>
</feature>
<feature type="transmembrane region" description="Helical" evidence="2">
    <location>
        <begin position="36"/>
        <end position="59"/>
    </location>
</feature>
<protein>
    <recommendedName>
        <fullName evidence="3">Chitin-binding type-3 domain-containing protein</fullName>
    </recommendedName>
</protein>
<dbReference type="SMART" id="SM00495">
    <property type="entry name" value="ChtBD3"/>
    <property type="match status" value="1"/>
</dbReference>
<dbReference type="EMBL" id="BSEV01000011">
    <property type="protein sequence ID" value="GLK11369.1"/>
    <property type="molecule type" value="Genomic_DNA"/>
</dbReference>
<evidence type="ECO:0000313" key="4">
    <source>
        <dbReference type="EMBL" id="GLK11369.1"/>
    </source>
</evidence>
<reference evidence="4" key="2">
    <citation type="submission" date="2023-01" db="EMBL/GenBank/DDBJ databases">
        <authorList>
            <person name="Sun Q."/>
            <person name="Evtushenko L."/>
        </authorList>
    </citation>
    <scope>NUCLEOTIDE SEQUENCE</scope>
    <source>
        <strain evidence="4">VKM Ac-2007</strain>
    </source>
</reference>
<comment type="caution">
    <text evidence="4">The sequence shown here is derived from an EMBL/GenBank/DDBJ whole genome shotgun (WGS) entry which is preliminary data.</text>
</comment>
<evidence type="ECO:0000259" key="3">
    <source>
        <dbReference type="SMART" id="SM00495"/>
    </source>
</evidence>
<keyword evidence="5" id="KW-1185">Reference proteome</keyword>
<keyword evidence="2" id="KW-0472">Membrane</keyword>
<dbReference type="InterPro" id="IPR036573">
    <property type="entry name" value="CBM_sf_5/12"/>
</dbReference>
<dbReference type="GO" id="GO:0030246">
    <property type="term" value="F:carbohydrate binding"/>
    <property type="evidence" value="ECO:0007669"/>
    <property type="project" value="InterPro"/>
</dbReference>
<evidence type="ECO:0000256" key="1">
    <source>
        <dbReference type="ARBA" id="ARBA00022801"/>
    </source>
</evidence>
<dbReference type="CDD" id="cd12214">
    <property type="entry name" value="ChiA1_BD"/>
    <property type="match status" value="1"/>
</dbReference>
<reference evidence="4" key="1">
    <citation type="journal article" date="2014" name="Int. J. Syst. Evol. Microbiol.">
        <title>Complete genome sequence of Corynebacterium casei LMG S-19264T (=DSM 44701T), isolated from a smear-ripened cheese.</title>
        <authorList>
            <consortium name="US DOE Joint Genome Institute (JGI-PGF)"/>
            <person name="Walter F."/>
            <person name="Albersmeier A."/>
            <person name="Kalinowski J."/>
            <person name="Ruckert C."/>
        </authorList>
    </citation>
    <scope>NUCLEOTIDE SEQUENCE</scope>
    <source>
        <strain evidence="4">VKM Ac-2007</strain>
    </source>
</reference>
<dbReference type="InterPro" id="IPR003610">
    <property type="entry name" value="CBM5/12"/>
</dbReference>
<dbReference type="GO" id="GO:0004553">
    <property type="term" value="F:hydrolase activity, hydrolyzing O-glycosyl compounds"/>
    <property type="evidence" value="ECO:0007669"/>
    <property type="project" value="InterPro"/>
</dbReference>
<name>A0A9W6I537_9ACTN</name>
<sequence length="124" mass="13063">MRKRWLLLSGGLGQCEGAGLPFPPEESPMVDANRAAPAVALITTVVLGAGLYGASAALASPASGPRAMHTATPTNIPRTWTTAQDYKVGDLVLYDLVVYRCLQAHSALEGWEPPGVPALWQPLV</sequence>
<dbReference type="Pfam" id="PF02839">
    <property type="entry name" value="CBM_5_12"/>
    <property type="match status" value="1"/>
</dbReference>
<dbReference type="Gene3D" id="2.10.10.20">
    <property type="entry name" value="Carbohydrate-binding module superfamily 5/12"/>
    <property type="match status" value="1"/>
</dbReference>
<keyword evidence="2" id="KW-1133">Transmembrane helix</keyword>
<dbReference type="SUPFAM" id="SSF51055">
    <property type="entry name" value="Carbohydrate binding domain"/>
    <property type="match status" value="1"/>
</dbReference>
<dbReference type="AlphaFoldDB" id="A0A9W6I537"/>
<dbReference type="GO" id="GO:0005576">
    <property type="term" value="C:extracellular region"/>
    <property type="evidence" value="ECO:0007669"/>
    <property type="project" value="InterPro"/>
</dbReference>
<dbReference type="GO" id="GO:0005975">
    <property type="term" value="P:carbohydrate metabolic process"/>
    <property type="evidence" value="ECO:0007669"/>
    <property type="project" value="InterPro"/>
</dbReference>